<evidence type="ECO:0000313" key="2">
    <source>
        <dbReference type="EMBL" id="SAL58961.1"/>
    </source>
</evidence>
<feature type="transmembrane region" description="Helical" evidence="1">
    <location>
        <begin position="40"/>
        <end position="58"/>
    </location>
</feature>
<proteinExistence type="predicted"/>
<dbReference type="RefSeq" id="WP_061147359.1">
    <property type="nucleotide sequence ID" value="NZ_FCOM02000010.1"/>
</dbReference>
<dbReference type="Proteomes" id="UP000055019">
    <property type="component" value="Unassembled WGS sequence"/>
</dbReference>
<comment type="caution">
    <text evidence="2">The sequence shown here is derived from an EMBL/GenBank/DDBJ whole genome shotgun (WGS) entry which is preliminary data.</text>
</comment>
<dbReference type="EMBL" id="FCOM02000010">
    <property type="protein sequence ID" value="SAL58961.1"/>
    <property type="molecule type" value="Genomic_DNA"/>
</dbReference>
<keyword evidence="3" id="KW-1185">Reference proteome</keyword>
<name>A0A158ISE3_9BURK</name>
<feature type="transmembrane region" description="Helical" evidence="1">
    <location>
        <begin position="12"/>
        <end position="33"/>
    </location>
</feature>
<protein>
    <submittedName>
        <fullName evidence="2">MFS transporter</fullName>
    </submittedName>
</protein>
<evidence type="ECO:0000256" key="1">
    <source>
        <dbReference type="SAM" id="Phobius"/>
    </source>
</evidence>
<reference evidence="2" key="1">
    <citation type="submission" date="2016-01" db="EMBL/GenBank/DDBJ databases">
        <authorList>
            <person name="Peeters C."/>
        </authorList>
    </citation>
    <scope>NUCLEOTIDE SEQUENCE [LARGE SCALE GENOMIC DNA]</scope>
    <source>
        <strain evidence="2">LMG 29317</strain>
    </source>
</reference>
<accession>A0A158ISE3</accession>
<keyword evidence="1" id="KW-1133">Transmembrane helix</keyword>
<evidence type="ECO:0000313" key="3">
    <source>
        <dbReference type="Proteomes" id="UP000055019"/>
    </source>
</evidence>
<keyword evidence="1" id="KW-0812">Transmembrane</keyword>
<dbReference type="AlphaFoldDB" id="A0A158ISE3"/>
<organism evidence="2 3">
    <name type="scientific">Caballeronia arvi</name>
    <dbReference type="NCBI Taxonomy" id="1777135"/>
    <lineage>
        <taxon>Bacteria</taxon>
        <taxon>Pseudomonadati</taxon>
        <taxon>Pseudomonadota</taxon>
        <taxon>Betaproteobacteria</taxon>
        <taxon>Burkholderiales</taxon>
        <taxon>Burkholderiaceae</taxon>
        <taxon>Caballeronia</taxon>
    </lineage>
</organism>
<sequence>MGLRSDATRERRWHIIVPMLVSAIGLSVSTMFVHNTSATVLAFTIATAGVIAALPAFWCLPGTFLTGTAAAAGIALIASMANERCHPIRKG</sequence>
<keyword evidence="1" id="KW-0472">Membrane</keyword>
<gene>
    <name evidence="2" type="ORF">AWB74_02822</name>
</gene>